<feature type="region of interest" description="Disordered" evidence="1">
    <location>
        <begin position="1"/>
        <end position="43"/>
    </location>
</feature>
<dbReference type="RefSeq" id="WP_038954576.1">
    <property type="nucleotide sequence ID" value="NZ_CP066351.1"/>
</dbReference>
<feature type="compositionally biased region" description="Polar residues" evidence="1">
    <location>
        <begin position="1"/>
        <end position="27"/>
    </location>
</feature>
<accession>A0ABV2RJ01</accession>
<keyword evidence="3" id="KW-1185">Reference proteome</keyword>
<dbReference type="Proteomes" id="UP001549291">
    <property type="component" value="Unassembled WGS sequence"/>
</dbReference>
<evidence type="ECO:0000256" key="1">
    <source>
        <dbReference type="SAM" id="MobiDB-lite"/>
    </source>
</evidence>
<sequence>MISGLSNPASSYLRPASTSNSSPTSGVLSEVPPETDAATTAPGIDVSQLKPLRGAKPISVADNPVLRDLMATNWLMTHGANATQPAVSDDAPENTYAQVKVDGKVVATLYNGGSSTMTNAAAAKIGKLEDPPGLSGPDLAQWRADNYAKLLGGTVETASTAITQSQWTPRQSNSATYSRDQLDAAFQAMLAEGQRVMAQQQAPYLASRARSGTNADFSA</sequence>
<evidence type="ECO:0000313" key="2">
    <source>
        <dbReference type="EMBL" id="MET4716916.1"/>
    </source>
</evidence>
<gene>
    <name evidence="2" type="ORF">ABIF63_001022</name>
</gene>
<name>A0ABV2RJ01_BRAJP</name>
<proteinExistence type="predicted"/>
<evidence type="ECO:0000313" key="3">
    <source>
        <dbReference type="Proteomes" id="UP001549291"/>
    </source>
</evidence>
<reference evidence="2 3" key="1">
    <citation type="submission" date="2024-06" db="EMBL/GenBank/DDBJ databases">
        <title>Genomic Encyclopedia of Type Strains, Phase V (KMG-V): Genome sequencing to study the core and pangenomes of soil and plant-associated prokaryotes.</title>
        <authorList>
            <person name="Whitman W."/>
        </authorList>
    </citation>
    <scope>NUCLEOTIDE SEQUENCE [LARGE SCALE GENOMIC DNA]</scope>
    <source>
        <strain evidence="2 3">USDA 160</strain>
    </source>
</reference>
<comment type="caution">
    <text evidence="2">The sequence shown here is derived from an EMBL/GenBank/DDBJ whole genome shotgun (WGS) entry which is preliminary data.</text>
</comment>
<protein>
    <submittedName>
        <fullName evidence="2">Uncharacterized protein</fullName>
    </submittedName>
</protein>
<organism evidence="2 3">
    <name type="scientific">Bradyrhizobium japonicum</name>
    <dbReference type="NCBI Taxonomy" id="375"/>
    <lineage>
        <taxon>Bacteria</taxon>
        <taxon>Pseudomonadati</taxon>
        <taxon>Pseudomonadota</taxon>
        <taxon>Alphaproteobacteria</taxon>
        <taxon>Hyphomicrobiales</taxon>
        <taxon>Nitrobacteraceae</taxon>
        <taxon>Bradyrhizobium</taxon>
    </lineage>
</organism>
<dbReference type="EMBL" id="JBEPTQ010000002">
    <property type="protein sequence ID" value="MET4716916.1"/>
    <property type="molecule type" value="Genomic_DNA"/>
</dbReference>